<dbReference type="GO" id="GO:0043484">
    <property type="term" value="P:regulation of RNA splicing"/>
    <property type="evidence" value="ECO:0007669"/>
    <property type="project" value="TreeGrafter"/>
</dbReference>
<dbReference type="Proteomes" id="UP000694867">
    <property type="component" value="Unplaced"/>
</dbReference>
<dbReference type="GO" id="GO:0008270">
    <property type="term" value="F:zinc ion binding"/>
    <property type="evidence" value="ECO:0007669"/>
    <property type="project" value="UniProtKB-KW"/>
</dbReference>
<evidence type="ECO:0000259" key="8">
    <source>
        <dbReference type="PROSITE" id="PS50103"/>
    </source>
</evidence>
<name>A0AAJ6VZT9_9ACAR</name>
<evidence type="ECO:0000256" key="7">
    <source>
        <dbReference type="SAM" id="MobiDB-lite"/>
    </source>
</evidence>
<feature type="region of interest" description="Disordered" evidence="7">
    <location>
        <begin position="48"/>
        <end position="94"/>
    </location>
</feature>
<dbReference type="InterPro" id="IPR000571">
    <property type="entry name" value="Znf_CCCH"/>
</dbReference>
<reference evidence="10" key="1">
    <citation type="submission" date="2025-08" db="UniProtKB">
        <authorList>
            <consortium name="RefSeq"/>
        </authorList>
    </citation>
    <scope>IDENTIFICATION</scope>
</reference>
<feature type="zinc finger region" description="C3H1-type" evidence="5">
    <location>
        <begin position="94"/>
        <end position="121"/>
    </location>
</feature>
<evidence type="ECO:0000256" key="2">
    <source>
        <dbReference type="ARBA" id="ARBA00022737"/>
    </source>
</evidence>
<proteinExistence type="predicted"/>
<dbReference type="KEGG" id="goe:100898906"/>
<protein>
    <submittedName>
        <fullName evidence="10">Zinc finger CCCH domain-containing protein 10</fullName>
    </submittedName>
</protein>
<evidence type="ECO:0000256" key="4">
    <source>
        <dbReference type="ARBA" id="ARBA00022833"/>
    </source>
</evidence>
<dbReference type="Gene3D" id="4.10.1000.10">
    <property type="entry name" value="Zinc finger, CCCH-type"/>
    <property type="match status" value="1"/>
</dbReference>
<evidence type="ECO:0000256" key="3">
    <source>
        <dbReference type="ARBA" id="ARBA00022771"/>
    </source>
</evidence>
<feature type="compositionally biased region" description="Polar residues" evidence="7">
    <location>
        <begin position="79"/>
        <end position="94"/>
    </location>
</feature>
<keyword evidence="6" id="KW-0175">Coiled coil</keyword>
<sequence>MPILYTTGNPLITQTPCLSFIHFNMSEEDQKAESNDPMEMATHANGMLGPEVKTHTNCASDPPKSDSVDHQESREQHTKASTPPNALHVQNQQPTSRGVCRDFLRNVCFRGAQCKFAHPGDSVHGDLVFCHDFQNLGCTRADCKFVHASKDDERRYHESGKLPHSVGNLNSTTDSSEPICKDFLKRQCHRGRRCKFRHELSALSPNDDPGIAYGHARDSTHVAPYYEDRFQMERDIYSPVKPMPRLVERSIDRERWSPIGHKRRRPSSGGPIYTEDDLVGSLERENRILRVRLEDLQKQVKDLMSTNEFLLQQNAELRIAKQARVCQGISGAVMSSAVIPNSTQLLTSNLTTGQVSACSMPNGVLPSAVLGAPTPITSEPVGLVPVSSIITMSSSTTPLVSGFPIVTSQGQLRYNPARS</sequence>
<evidence type="ECO:0000313" key="9">
    <source>
        <dbReference type="Proteomes" id="UP000694867"/>
    </source>
</evidence>
<dbReference type="AlphaFoldDB" id="A0AAJ6VZT9"/>
<accession>A0AAJ6VZT9</accession>
<feature type="domain" description="C3H1-type" evidence="8">
    <location>
        <begin position="174"/>
        <end position="201"/>
    </location>
</feature>
<keyword evidence="4 5" id="KW-0862">Zinc</keyword>
<dbReference type="Pfam" id="PF00642">
    <property type="entry name" value="zf-CCCH"/>
    <property type="match status" value="1"/>
</dbReference>
<dbReference type="SMART" id="SM00356">
    <property type="entry name" value="ZnF_C3H1"/>
    <property type="match status" value="3"/>
</dbReference>
<dbReference type="RefSeq" id="XP_003746829.2">
    <property type="nucleotide sequence ID" value="XM_003746781.2"/>
</dbReference>
<gene>
    <name evidence="10" type="primary">LOC100898906</name>
</gene>
<evidence type="ECO:0000256" key="5">
    <source>
        <dbReference type="PROSITE-ProRule" id="PRU00723"/>
    </source>
</evidence>
<feature type="coiled-coil region" evidence="6">
    <location>
        <begin position="279"/>
        <end position="313"/>
    </location>
</feature>
<evidence type="ECO:0000256" key="6">
    <source>
        <dbReference type="SAM" id="Coils"/>
    </source>
</evidence>
<dbReference type="PANTHER" id="PTHR12675">
    <property type="entry name" value="MUSCLEBLIND-LIKE PROTEIN"/>
    <property type="match status" value="1"/>
</dbReference>
<keyword evidence="3 5" id="KW-0863">Zinc-finger</keyword>
<dbReference type="GO" id="GO:0003723">
    <property type="term" value="F:RNA binding"/>
    <property type="evidence" value="ECO:0007669"/>
    <property type="project" value="TreeGrafter"/>
</dbReference>
<evidence type="ECO:0000313" key="10">
    <source>
        <dbReference type="RefSeq" id="XP_003746829.2"/>
    </source>
</evidence>
<dbReference type="GeneID" id="100898906"/>
<dbReference type="PROSITE" id="PS50103">
    <property type="entry name" value="ZF_C3H1"/>
    <property type="match status" value="2"/>
</dbReference>
<feature type="domain" description="C3H1-type" evidence="8">
    <location>
        <begin position="94"/>
        <end position="121"/>
    </location>
</feature>
<keyword evidence="9" id="KW-1185">Reference proteome</keyword>
<keyword evidence="1 5" id="KW-0479">Metal-binding</keyword>
<feature type="compositionally biased region" description="Basic and acidic residues" evidence="7">
    <location>
        <begin position="63"/>
        <end position="78"/>
    </location>
</feature>
<evidence type="ECO:0000256" key="1">
    <source>
        <dbReference type="ARBA" id="ARBA00022723"/>
    </source>
</evidence>
<feature type="zinc finger region" description="C3H1-type" evidence="5">
    <location>
        <begin position="174"/>
        <end position="201"/>
    </location>
</feature>
<keyword evidence="2" id="KW-0677">Repeat</keyword>
<dbReference type="PANTHER" id="PTHR12675:SF6">
    <property type="entry name" value="ZINC FINGER CCCH DOMAIN-CONTAINING PROTEIN 10"/>
    <property type="match status" value="1"/>
</dbReference>
<organism evidence="9 10">
    <name type="scientific">Galendromus occidentalis</name>
    <name type="common">western predatory mite</name>
    <dbReference type="NCBI Taxonomy" id="34638"/>
    <lineage>
        <taxon>Eukaryota</taxon>
        <taxon>Metazoa</taxon>
        <taxon>Ecdysozoa</taxon>
        <taxon>Arthropoda</taxon>
        <taxon>Chelicerata</taxon>
        <taxon>Arachnida</taxon>
        <taxon>Acari</taxon>
        <taxon>Parasitiformes</taxon>
        <taxon>Mesostigmata</taxon>
        <taxon>Gamasina</taxon>
        <taxon>Phytoseioidea</taxon>
        <taxon>Phytoseiidae</taxon>
        <taxon>Typhlodrominae</taxon>
        <taxon>Galendromus</taxon>
    </lineage>
</organism>
<dbReference type="Gene3D" id="3.30.1370.210">
    <property type="match status" value="1"/>
</dbReference>